<dbReference type="Proteomes" id="UP000499080">
    <property type="component" value="Unassembled WGS sequence"/>
</dbReference>
<evidence type="ECO:0000313" key="2">
    <source>
        <dbReference type="EMBL" id="GBM46375.1"/>
    </source>
</evidence>
<dbReference type="GO" id="GO:0004190">
    <property type="term" value="F:aspartic-type endopeptidase activity"/>
    <property type="evidence" value="ECO:0007669"/>
    <property type="project" value="InterPro"/>
</dbReference>
<dbReference type="Gene3D" id="1.20.120.20">
    <property type="entry name" value="Apolipoprotein"/>
    <property type="match status" value="1"/>
</dbReference>
<feature type="non-terminal residue" evidence="2">
    <location>
        <position position="548"/>
    </location>
</feature>
<dbReference type="Gene3D" id="2.40.70.10">
    <property type="entry name" value="Acid Proteases"/>
    <property type="match status" value="1"/>
</dbReference>
<dbReference type="Pfam" id="PF13650">
    <property type="entry name" value="Asp_protease_2"/>
    <property type="match status" value="1"/>
</dbReference>
<keyword evidence="3" id="KW-1185">Reference proteome</keyword>
<feature type="coiled-coil region" evidence="1">
    <location>
        <begin position="11"/>
        <end position="114"/>
    </location>
</feature>
<dbReference type="EMBL" id="BGPR01175815">
    <property type="protein sequence ID" value="GBM46375.1"/>
    <property type="molecule type" value="Genomic_DNA"/>
</dbReference>
<accession>A0A4Y2G129</accession>
<dbReference type="InterPro" id="IPR001969">
    <property type="entry name" value="Aspartic_peptidase_AS"/>
</dbReference>
<dbReference type="InterPro" id="IPR021109">
    <property type="entry name" value="Peptidase_aspartic_dom_sf"/>
</dbReference>
<evidence type="ECO:0000313" key="3">
    <source>
        <dbReference type="Proteomes" id="UP000499080"/>
    </source>
</evidence>
<dbReference type="OrthoDB" id="6512026at2759"/>
<evidence type="ECO:0008006" key="4">
    <source>
        <dbReference type="Google" id="ProtNLM"/>
    </source>
</evidence>
<dbReference type="CDD" id="cd00303">
    <property type="entry name" value="retropepsin_like"/>
    <property type="match status" value="1"/>
</dbReference>
<evidence type="ECO:0000256" key="1">
    <source>
        <dbReference type="SAM" id="Coils"/>
    </source>
</evidence>
<dbReference type="AlphaFoldDB" id="A0A4Y2G129"/>
<dbReference type="PROSITE" id="PS00141">
    <property type="entry name" value="ASP_PROTEASE"/>
    <property type="match status" value="1"/>
</dbReference>
<dbReference type="SUPFAM" id="SSF58113">
    <property type="entry name" value="Apolipoprotein A-I"/>
    <property type="match status" value="1"/>
</dbReference>
<sequence length="548" mass="61263">MVLNADLFALLTEMKKSMEKGQEEMKQGQEEMKNQIQSHVESKVGEIKDHVNSCVEKIEDVQSMKREIGEVKGEVERKIEEVEDKVQGKIEEVKEKVQVKIGDLEKRLSELEDRPINFPSNPELTYSRPTVKSLTFDGQTSWTVFKTQFDVVSSANGWNNRVKASQLVASLRGSAAEVLQGISSDKLTDLTTIESDLEARFGDSHLTQFYRTELKTRRQKSGESLRVLAADVERLMSLAYAECPQDVLDSLAAQYFVDAIRDEDTQHATRLMDAKDLKSALAYSMKYEATKTVSKTSRNVRSIEIEDGTGKEKNEKFDCLLEILEKLLNSHVAGKKTPRRNPNVTCWKCNKKGHLQSSLCSQTISPNREKLMYGRLTGRRLLFLNKAPEEGLKVSAVCGGGNGLYLEGSICGLPCMMLVDTGANVTLVRTDLAQKLKENFIYTAPNISLMTATAEKAEIHGKLDAAIECGSRKFQHRIYVADITDLCILGLDFLQKFNFTVDLEKNNIRTGGEEIPLFSASAEHSKLCSVLAKEKTIIPARSECLIQG</sequence>
<dbReference type="PANTHER" id="PTHR45823">
    <property type="entry name" value="T-SNARE COILED-COIL HOMOLOGY DOMAIN-CONTAINING PROTEIN"/>
    <property type="match status" value="1"/>
</dbReference>
<keyword evidence="1" id="KW-0175">Coiled coil</keyword>
<reference evidence="2 3" key="1">
    <citation type="journal article" date="2019" name="Sci. Rep.">
        <title>Orb-weaving spider Araneus ventricosus genome elucidates the spidroin gene catalogue.</title>
        <authorList>
            <person name="Kono N."/>
            <person name="Nakamura H."/>
            <person name="Ohtoshi R."/>
            <person name="Moran D.A.P."/>
            <person name="Shinohara A."/>
            <person name="Yoshida Y."/>
            <person name="Fujiwara M."/>
            <person name="Mori M."/>
            <person name="Tomita M."/>
            <person name="Arakawa K."/>
        </authorList>
    </citation>
    <scope>NUCLEOTIDE SEQUENCE [LARGE SCALE GENOMIC DNA]</scope>
</reference>
<dbReference type="PANTHER" id="PTHR45823:SF1">
    <property type="entry name" value="T-SNARE COILED-COIL HOMOLOGY DOMAIN-CONTAINING PROTEIN"/>
    <property type="match status" value="1"/>
</dbReference>
<proteinExistence type="predicted"/>
<organism evidence="2 3">
    <name type="scientific">Araneus ventricosus</name>
    <name type="common">Orbweaver spider</name>
    <name type="synonym">Epeira ventricosa</name>
    <dbReference type="NCBI Taxonomy" id="182803"/>
    <lineage>
        <taxon>Eukaryota</taxon>
        <taxon>Metazoa</taxon>
        <taxon>Ecdysozoa</taxon>
        <taxon>Arthropoda</taxon>
        <taxon>Chelicerata</taxon>
        <taxon>Arachnida</taxon>
        <taxon>Araneae</taxon>
        <taxon>Araneomorphae</taxon>
        <taxon>Entelegynae</taxon>
        <taxon>Araneoidea</taxon>
        <taxon>Araneidae</taxon>
        <taxon>Araneus</taxon>
    </lineage>
</organism>
<dbReference type="SUPFAM" id="SSF50630">
    <property type="entry name" value="Acid proteases"/>
    <property type="match status" value="1"/>
</dbReference>
<gene>
    <name evidence="2" type="ORF">AVEN_209794_1</name>
</gene>
<name>A0A4Y2G129_ARAVE</name>
<protein>
    <recommendedName>
        <fullName evidence="4">CCHC-type domain-containing protein</fullName>
    </recommendedName>
</protein>
<dbReference type="GO" id="GO:0006508">
    <property type="term" value="P:proteolysis"/>
    <property type="evidence" value="ECO:0007669"/>
    <property type="project" value="InterPro"/>
</dbReference>
<comment type="caution">
    <text evidence="2">The sequence shown here is derived from an EMBL/GenBank/DDBJ whole genome shotgun (WGS) entry which is preliminary data.</text>
</comment>